<evidence type="ECO:0000256" key="6">
    <source>
        <dbReference type="ARBA" id="ARBA00023306"/>
    </source>
</evidence>
<proteinExistence type="inferred from homology"/>
<dbReference type="SUPFAM" id="SSF56019">
    <property type="entry name" value="The spindle assembly checkpoint protein mad2"/>
    <property type="match status" value="1"/>
</dbReference>
<dbReference type="GO" id="GO:0000776">
    <property type="term" value="C:kinetochore"/>
    <property type="evidence" value="ECO:0007669"/>
    <property type="project" value="TreeGrafter"/>
</dbReference>
<comment type="caution">
    <text evidence="8">The sequence shown here is derived from an EMBL/GenBank/DDBJ whole genome shotgun (WGS) entry which is preliminary data.</text>
</comment>
<dbReference type="EMBL" id="JAEPRB010000180">
    <property type="protein sequence ID" value="KAG2219413.1"/>
    <property type="molecule type" value="Genomic_DNA"/>
</dbReference>
<dbReference type="GO" id="GO:0005737">
    <property type="term" value="C:cytoplasm"/>
    <property type="evidence" value="ECO:0007669"/>
    <property type="project" value="TreeGrafter"/>
</dbReference>
<organism evidence="8 9">
    <name type="scientific">Circinella minor</name>
    <dbReference type="NCBI Taxonomy" id="1195481"/>
    <lineage>
        <taxon>Eukaryota</taxon>
        <taxon>Fungi</taxon>
        <taxon>Fungi incertae sedis</taxon>
        <taxon>Mucoromycota</taxon>
        <taxon>Mucoromycotina</taxon>
        <taxon>Mucoromycetes</taxon>
        <taxon>Mucorales</taxon>
        <taxon>Lichtheimiaceae</taxon>
        <taxon>Circinella</taxon>
    </lineage>
</organism>
<dbReference type="GO" id="GO:0051301">
    <property type="term" value="P:cell division"/>
    <property type="evidence" value="ECO:0007669"/>
    <property type="project" value="UniProtKB-KW"/>
</dbReference>
<dbReference type="GO" id="GO:0007094">
    <property type="term" value="P:mitotic spindle assembly checkpoint signaling"/>
    <property type="evidence" value="ECO:0007669"/>
    <property type="project" value="TreeGrafter"/>
</dbReference>
<dbReference type="Gene3D" id="3.30.900.10">
    <property type="entry name" value="HORMA domain"/>
    <property type="match status" value="1"/>
</dbReference>
<keyword evidence="3" id="KW-0132">Cell division</keyword>
<evidence type="ECO:0000256" key="1">
    <source>
        <dbReference type="ARBA" id="ARBA00004123"/>
    </source>
</evidence>
<evidence type="ECO:0000256" key="3">
    <source>
        <dbReference type="ARBA" id="ARBA00022618"/>
    </source>
</evidence>
<dbReference type="PANTHER" id="PTHR11842">
    <property type="entry name" value="MITOTIC SPINDLE ASSEMBLY CHECKPOINT PROTEIN MAD2"/>
    <property type="match status" value="1"/>
</dbReference>
<evidence type="ECO:0000313" key="9">
    <source>
        <dbReference type="Proteomes" id="UP000646827"/>
    </source>
</evidence>
<keyword evidence="6" id="KW-0131">Cell cycle</keyword>
<gene>
    <name evidence="8" type="ORF">INT45_010604</name>
</gene>
<feature type="domain" description="HORMA" evidence="7">
    <location>
        <begin position="12"/>
        <end position="188"/>
    </location>
</feature>
<dbReference type="InterPro" id="IPR036570">
    <property type="entry name" value="HORMA_dom_sf"/>
</dbReference>
<accession>A0A8H7VK28</accession>
<evidence type="ECO:0000256" key="5">
    <source>
        <dbReference type="ARBA" id="ARBA00023242"/>
    </source>
</evidence>
<dbReference type="OrthoDB" id="1806at2759"/>
<dbReference type="GO" id="GO:0005654">
    <property type="term" value="C:nucleoplasm"/>
    <property type="evidence" value="ECO:0007669"/>
    <property type="project" value="TreeGrafter"/>
</dbReference>
<dbReference type="InterPro" id="IPR003511">
    <property type="entry name" value="HORMA_dom"/>
</dbReference>
<name>A0A8H7VK28_9FUNG</name>
<keyword evidence="9" id="KW-1185">Reference proteome</keyword>
<evidence type="ECO:0000256" key="2">
    <source>
        <dbReference type="ARBA" id="ARBA00010348"/>
    </source>
</evidence>
<protein>
    <recommendedName>
        <fullName evidence="7">HORMA domain-containing protein</fullName>
    </recommendedName>
</protein>
<evidence type="ECO:0000259" key="7">
    <source>
        <dbReference type="PROSITE" id="PS50815"/>
    </source>
</evidence>
<evidence type="ECO:0000256" key="4">
    <source>
        <dbReference type="ARBA" id="ARBA00022776"/>
    </source>
</evidence>
<sequence length="197" mass="23013">METTLDGSSLIVVEFFDNSHTFGFNLKSILFQRGIYPRHDFEVQRKYGMPLLVTNNDDLKAYVDQIMKQVRVIKSRENGDILERWQFNIDTQKEEEEEQQQRFDYDRELTEDTKAQIRAIMRQILASVTVLPELDPDDVTFVILVHTDQDVDVPTTWGDSDPKLIKGGGEHVRLKPLSTSKHKITPFVAYRMEEDDY</sequence>
<keyword evidence="5" id="KW-0539">Nucleus</keyword>
<dbReference type="Pfam" id="PF02301">
    <property type="entry name" value="HORMA"/>
    <property type="match status" value="1"/>
</dbReference>
<evidence type="ECO:0000313" key="8">
    <source>
        <dbReference type="EMBL" id="KAG2219413.1"/>
    </source>
</evidence>
<keyword evidence="4" id="KW-0498">Mitosis</keyword>
<dbReference type="AlphaFoldDB" id="A0A8H7VK28"/>
<comment type="similarity">
    <text evidence="2">Belongs to the MAD2 family.</text>
</comment>
<dbReference type="PANTHER" id="PTHR11842:SF11">
    <property type="entry name" value="MITOTIC SPINDLE ASSEMBLY CHECKPOINT PROTEIN MAD2A"/>
    <property type="match status" value="1"/>
</dbReference>
<reference evidence="8 9" key="1">
    <citation type="submission" date="2020-12" db="EMBL/GenBank/DDBJ databases">
        <title>Metabolic potential, ecology and presence of endohyphal bacteria is reflected in genomic diversity of Mucoromycotina.</title>
        <authorList>
            <person name="Muszewska A."/>
            <person name="Okrasinska A."/>
            <person name="Steczkiewicz K."/>
            <person name="Drgas O."/>
            <person name="Orlowska M."/>
            <person name="Perlinska-Lenart U."/>
            <person name="Aleksandrzak-Piekarczyk T."/>
            <person name="Szatraj K."/>
            <person name="Zielenkiewicz U."/>
            <person name="Pilsyk S."/>
            <person name="Malc E."/>
            <person name="Mieczkowski P."/>
            <person name="Kruszewska J.S."/>
            <person name="Biernat P."/>
            <person name="Pawlowska J."/>
        </authorList>
    </citation>
    <scope>NUCLEOTIDE SEQUENCE [LARGE SCALE GENOMIC DNA]</scope>
    <source>
        <strain evidence="8 9">CBS 142.35</strain>
    </source>
</reference>
<dbReference type="Proteomes" id="UP000646827">
    <property type="component" value="Unassembled WGS sequence"/>
</dbReference>
<dbReference type="InterPro" id="IPR045091">
    <property type="entry name" value="Mad2-like"/>
</dbReference>
<comment type="subcellular location">
    <subcellularLocation>
        <location evidence="1">Nucleus</location>
    </subcellularLocation>
</comment>
<dbReference type="PROSITE" id="PS50815">
    <property type="entry name" value="HORMA"/>
    <property type="match status" value="1"/>
</dbReference>